<comment type="caution">
    <text evidence="2">The sequence shown here is derived from an EMBL/GenBank/DDBJ whole genome shotgun (WGS) entry which is preliminary data.</text>
</comment>
<dbReference type="SUPFAM" id="SSF55909">
    <property type="entry name" value="Pentein"/>
    <property type="match status" value="1"/>
</dbReference>
<dbReference type="GO" id="GO:0005737">
    <property type="term" value="C:cytoplasm"/>
    <property type="evidence" value="ECO:0007669"/>
    <property type="project" value="InterPro"/>
</dbReference>
<dbReference type="GO" id="GO:0004668">
    <property type="term" value="F:protein-arginine deiminase activity"/>
    <property type="evidence" value="ECO:0007669"/>
    <property type="project" value="InterPro"/>
</dbReference>
<evidence type="ECO:0000313" key="3">
    <source>
        <dbReference type="Proteomes" id="UP000178735"/>
    </source>
</evidence>
<evidence type="ECO:0000313" key="2">
    <source>
        <dbReference type="EMBL" id="OGM05084.1"/>
    </source>
</evidence>
<dbReference type="AlphaFoldDB" id="A0A1F7WQI3"/>
<dbReference type="PANTHER" id="PTHR10837">
    <property type="entry name" value="PEPTIDYLARGININE DEIMINASE"/>
    <property type="match status" value="1"/>
</dbReference>
<accession>A0A1F7WQI3</accession>
<evidence type="ECO:0000259" key="1">
    <source>
        <dbReference type="Pfam" id="PF03068"/>
    </source>
</evidence>
<dbReference type="EMBL" id="MGFH01000128">
    <property type="protein sequence ID" value="OGM05084.1"/>
    <property type="molecule type" value="Genomic_DNA"/>
</dbReference>
<dbReference type="Gene3D" id="3.75.10.10">
    <property type="entry name" value="L-arginine/glycine Amidinotransferase, Chain A"/>
    <property type="match status" value="1"/>
</dbReference>
<dbReference type="STRING" id="1817813.A2008_09250"/>
<dbReference type="InterPro" id="IPR004303">
    <property type="entry name" value="PAD"/>
</dbReference>
<dbReference type="PANTHER" id="PTHR10837:SF8">
    <property type="entry name" value="PROTEIN-ARGININE DEIMINASE"/>
    <property type="match status" value="1"/>
</dbReference>
<proteinExistence type="predicted"/>
<name>A0A1F7WQI3_9BACT</name>
<dbReference type="Pfam" id="PF03068">
    <property type="entry name" value="PAD"/>
    <property type="match status" value="1"/>
</dbReference>
<protein>
    <recommendedName>
        <fullName evidence="1">Protein-arginine deiminase C-terminal domain-containing protein</fullName>
    </recommendedName>
</protein>
<organism evidence="2 3">
    <name type="scientific">Candidatus Wallbacteria bacterium GWC2_49_35</name>
    <dbReference type="NCBI Taxonomy" id="1817813"/>
    <lineage>
        <taxon>Bacteria</taxon>
        <taxon>Candidatus Walliibacteriota</taxon>
    </lineage>
</organism>
<reference evidence="2 3" key="1">
    <citation type="journal article" date="2016" name="Nat. Commun.">
        <title>Thousands of microbial genomes shed light on interconnected biogeochemical processes in an aquifer system.</title>
        <authorList>
            <person name="Anantharaman K."/>
            <person name="Brown C.T."/>
            <person name="Hug L.A."/>
            <person name="Sharon I."/>
            <person name="Castelle C.J."/>
            <person name="Probst A.J."/>
            <person name="Thomas B.C."/>
            <person name="Singh A."/>
            <person name="Wilkins M.J."/>
            <person name="Karaoz U."/>
            <person name="Brodie E.L."/>
            <person name="Williams K.H."/>
            <person name="Hubbard S.S."/>
            <person name="Banfield J.F."/>
        </authorList>
    </citation>
    <scope>NUCLEOTIDE SEQUENCE [LARGE SCALE GENOMIC DNA]</scope>
</reference>
<gene>
    <name evidence="2" type="ORF">A2008_09250</name>
</gene>
<dbReference type="InterPro" id="IPR013530">
    <property type="entry name" value="PAD_C"/>
</dbReference>
<sequence length="434" mass="48307">MSPNNAPLKIVIADMGRSNEKLVRNIVRTAIEINESGDLPKEETVRAFILTSNANIISAQLKRAGIDDEKIKKYVEISDDALVFNDPWLQDFGEIAMAKLKSGSEPKLLILDSNRGFGLAEVPGALAKFWNCDYMKINKNETSGGDHGGNIEVTPDDVLILGSTASEGLIKLFSELGYKDRMAVVDTKWLAVGHCDEYLSVVPNPKSPSGYTIFTADPFLALEIIKQADEKELSENTSGRYRDYMVIIHRLLNKKDTAGAASDPDGEKELIKAAQAMITSNRQIKKIIDANVNLLMKKIDAVRGTPEGMHSIVPLPVIFWSGGRTTRSIAFLPGAVNLLSVRDHLIIPDQHCGAFNNYIRGIVKKAGFKSHFVEDMYYHDLMGEIHCGTNVLRHPNRYVVAPEHLPELYKRFMKARETLDGEKKRTMRVLNQGK</sequence>
<dbReference type="Proteomes" id="UP000178735">
    <property type="component" value="Unassembled WGS sequence"/>
</dbReference>
<dbReference type="GO" id="GO:0005509">
    <property type="term" value="F:calcium ion binding"/>
    <property type="evidence" value="ECO:0007669"/>
    <property type="project" value="InterPro"/>
</dbReference>
<feature type="domain" description="Protein-arginine deiminase C-terminal" evidence="1">
    <location>
        <begin position="183"/>
        <end position="395"/>
    </location>
</feature>